<sequence>MGDTTPDKNDSVRDWVEWRWRIEKAESGTAARYDTLKFLKSSKWMQIIPQQVAGGETKDRAD</sequence>
<dbReference type="EMBL" id="CVRI01000033">
    <property type="protein sequence ID" value="CRK92617.1"/>
    <property type="molecule type" value="Genomic_DNA"/>
</dbReference>
<accession>A0A1J1I2L3</accession>
<gene>
    <name evidence="1" type="ORF">CLUMA_CG006188</name>
</gene>
<dbReference type="Proteomes" id="UP000183832">
    <property type="component" value="Unassembled WGS sequence"/>
</dbReference>
<evidence type="ECO:0000313" key="1">
    <source>
        <dbReference type="EMBL" id="CRK92617.1"/>
    </source>
</evidence>
<protein>
    <submittedName>
        <fullName evidence="1">CLUMA_CG006188, isoform A</fullName>
    </submittedName>
</protein>
<organism evidence="1 2">
    <name type="scientific">Clunio marinus</name>
    <dbReference type="NCBI Taxonomy" id="568069"/>
    <lineage>
        <taxon>Eukaryota</taxon>
        <taxon>Metazoa</taxon>
        <taxon>Ecdysozoa</taxon>
        <taxon>Arthropoda</taxon>
        <taxon>Hexapoda</taxon>
        <taxon>Insecta</taxon>
        <taxon>Pterygota</taxon>
        <taxon>Neoptera</taxon>
        <taxon>Endopterygota</taxon>
        <taxon>Diptera</taxon>
        <taxon>Nematocera</taxon>
        <taxon>Chironomoidea</taxon>
        <taxon>Chironomidae</taxon>
        <taxon>Clunio</taxon>
    </lineage>
</organism>
<dbReference type="AlphaFoldDB" id="A0A1J1I2L3"/>
<keyword evidence="2" id="KW-1185">Reference proteome</keyword>
<proteinExistence type="predicted"/>
<reference evidence="1 2" key="1">
    <citation type="submission" date="2015-04" db="EMBL/GenBank/DDBJ databases">
        <authorList>
            <person name="Syromyatnikov M.Y."/>
            <person name="Popov V.N."/>
        </authorList>
    </citation>
    <scope>NUCLEOTIDE SEQUENCE [LARGE SCALE GENOMIC DNA]</scope>
</reference>
<evidence type="ECO:0000313" key="2">
    <source>
        <dbReference type="Proteomes" id="UP000183832"/>
    </source>
</evidence>
<name>A0A1J1I2L3_9DIPT</name>